<evidence type="ECO:0000256" key="5">
    <source>
        <dbReference type="ARBA" id="ARBA00023136"/>
    </source>
</evidence>
<dbReference type="Gene3D" id="1.20.1250.20">
    <property type="entry name" value="MFS general substrate transporter like domains"/>
    <property type="match status" value="1"/>
</dbReference>
<feature type="transmembrane region" description="Helical" evidence="7">
    <location>
        <begin position="457"/>
        <end position="477"/>
    </location>
</feature>
<feature type="transmembrane region" description="Helical" evidence="7">
    <location>
        <begin position="425"/>
        <end position="445"/>
    </location>
</feature>
<feature type="transmembrane region" description="Helical" evidence="7">
    <location>
        <begin position="800"/>
        <end position="825"/>
    </location>
</feature>
<feature type="transmembrane region" description="Helical" evidence="7">
    <location>
        <begin position="347"/>
        <end position="373"/>
    </location>
</feature>
<dbReference type="InterPro" id="IPR011701">
    <property type="entry name" value="MFS"/>
</dbReference>
<evidence type="ECO:0000256" key="7">
    <source>
        <dbReference type="SAM" id="Phobius"/>
    </source>
</evidence>
<feature type="domain" description="Major facilitator superfamily (MFS) profile" evidence="8">
    <location>
        <begin position="85"/>
        <end position="511"/>
    </location>
</feature>
<dbReference type="InterPro" id="IPR045069">
    <property type="entry name" value="MATE_euk"/>
</dbReference>
<dbReference type="GO" id="GO:0016020">
    <property type="term" value="C:membrane"/>
    <property type="evidence" value="ECO:0007669"/>
    <property type="project" value="UniProtKB-SubCell"/>
</dbReference>
<feature type="transmembrane region" description="Helical" evidence="7">
    <location>
        <begin position="489"/>
        <end position="506"/>
    </location>
</feature>
<feature type="transmembrane region" description="Helical" evidence="7">
    <location>
        <begin position="379"/>
        <end position="404"/>
    </location>
</feature>
<reference evidence="10" key="1">
    <citation type="submission" date="2015-09" db="EMBL/GenBank/DDBJ databases">
        <authorList>
            <person name="Fill T.P."/>
            <person name="Baretta J.F."/>
            <person name="de Almeida L.G."/>
            <person name="Rocha M."/>
            <person name="de Souza D.H."/>
            <person name="Malavazi I."/>
            <person name="Cerdeira L.T."/>
            <person name="Hong H."/>
            <person name="Samborskyy M."/>
            <person name="de Vasconcelos A.T."/>
            <person name="Leadlay P."/>
            <person name="Rodrigues-Filho E."/>
        </authorList>
    </citation>
    <scope>NUCLEOTIDE SEQUENCE [LARGE SCALE GENOMIC DNA]</scope>
    <source>
        <strain evidence="10">LaBioMMi 136</strain>
    </source>
</reference>
<feature type="transmembrane region" description="Helical" evidence="7">
    <location>
        <begin position="180"/>
        <end position="198"/>
    </location>
</feature>
<feature type="transmembrane region" description="Helical" evidence="7">
    <location>
        <begin position="612"/>
        <end position="637"/>
    </location>
</feature>
<feature type="transmembrane region" description="Helical" evidence="7">
    <location>
        <begin position="950"/>
        <end position="973"/>
    </location>
</feature>
<dbReference type="PANTHER" id="PTHR11206">
    <property type="entry name" value="MULTIDRUG RESISTANCE PROTEIN"/>
    <property type="match status" value="1"/>
</dbReference>
<dbReference type="AlphaFoldDB" id="A0A1S9RVH0"/>
<feature type="transmembrane region" description="Helical" evidence="7">
    <location>
        <begin position="121"/>
        <end position="138"/>
    </location>
</feature>
<dbReference type="GO" id="GO:1990961">
    <property type="term" value="P:xenobiotic detoxification by transmembrane export across the plasma membrane"/>
    <property type="evidence" value="ECO:0007669"/>
    <property type="project" value="InterPro"/>
</dbReference>
<dbReference type="GO" id="GO:0042910">
    <property type="term" value="F:xenobiotic transmembrane transporter activity"/>
    <property type="evidence" value="ECO:0007669"/>
    <property type="project" value="InterPro"/>
</dbReference>
<comment type="subcellular location">
    <subcellularLocation>
        <location evidence="1">Membrane</location>
        <topology evidence="1">Multi-pass membrane protein</topology>
    </subcellularLocation>
</comment>
<feature type="transmembrane region" description="Helical" evidence="7">
    <location>
        <begin position="699"/>
        <end position="716"/>
    </location>
</feature>
<feature type="transmembrane region" description="Helical" evidence="7">
    <location>
        <begin position="657"/>
        <end position="678"/>
    </location>
</feature>
<comment type="caution">
    <text evidence="9">The sequence shown here is derived from an EMBL/GenBank/DDBJ whole genome shotgun (WGS) entry which is preliminary data.</text>
</comment>
<dbReference type="InterPro" id="IPR020846">
    <property type="entry name" value="MFS_dom"/>
</dbReference>
<dbReference type="EMBL" id="LJBN01000112">
    <property type="protein sequence ID" value="OOQ89497.1"/>
    <property type="molecule type" value="Genomic_DNA"/>
</dbReference>
<dbReference type="InterPro" id="IPR002528">
    <property type="entry name" value="MATE_fam"/>
</dbReference>
<organism evidence="9 10">
    <name type="scientific">Penicillium brasilianum</name>
    <dbReference type="NCBI Taxonomy" id="104259"/>
    <lineage>
        <taxon>Eukaryota</taxon>
        <taxon>Fungi</taxon>
        <taxon>Dikarya</taxon>
        <taxon>Ascomycota</taxon>
        <taxon>Pezizomycotina</taxon>
        <taxon>Eurotiomycetes</taxon>
        <taxon>Eurotiomycetidae</taxon>
        <taxon>Eurotiales</taxon>
        <taxon>Aspergillaceae</taxon>
        <taxon>Penicillium</taxon>
    </lineage>
</organism>
<proteinExistence type="inferred from homology"/>
<sequence>MSAEKEIEKSSQSNGLDLSSEKIQTSIKKGDTHLVYDAGARTDGTKAHPQPTNDPEFFDLVVHERFYALDVSCNPEQEWPGTSADIKLIAFRYFLFTYLTTTTVPSFTEIQDQFQISYSQVNWTVAIPALGLSVGPLMWSSLSDIYGRRLIFLVGTTIALVSTIGAAIADSYSGYMAARFFQGFGVSPASTVGMAVVNDIFFDYERGQKLGLWVLAIDSGLLLGPTLGGFMNLVSSAWINWFNAILFAVLLVLELFFMPETLYPRQKMLLYQSSTVTNSITSIAVQKQETEGTEPSAREMLSREFPSDLRRTKTLPFVNLRPIPGMRHPKPWDSVTRFFITFKFPTVSIAVIGYCFLWYWWVLSVITMVPAAYANYTPLIQGLLFLGLLLGTIVSEIFCSGRLSDYIVERLAKKRDDTRVAEMRLWLAYPAILVTAVGSILWGISIDQNYHWMVGQVAFFLFAAGIQIGNTVTSTYIVDNYPLQSMSVITFYAVFLNLSAFINPIISMKASMPPAYENVNPPDIDDEFNEATDTPPNEYTSLLPKPVYPEDATQIDCVWQGGDHKVTRVKQLLTEFWKLTTSSVPVILAYTLQMSLQTATVVIIGHSSPMNLAVSAFSMMFALVTGWMIALGGTTALDTLASSTFTGSGNKHDLGVLLQRAFLVLGLLYIPVCILWACSHSFFQALGQDPELSYQTSRFLTALIPGGLGYIYFETMKKFLQAQGIMRAGTYVLMITSPLNAGLCYCLCYKLDIGLLAGPIAAGISYWMSFFLLVLYARFIAGSECWGGWTWAAFENLGTFAKLAILGFFHVGTEWWAFEIVALVAGRLGTIPLAAQSVIMTADGILNTIPFGLGVATSSRLGNLLGLRNAKGASITAHSSAALSVIYGALVLTILMGTRSHFAKIFNNDPRVVELTAEIMPFVALFQIADGLNGSCGGSLRGMGRQHLGAAVNLVSYYCFALPLGIYLAFHGWGLKGLWVGQCVALYCAGTLEWILVALTNWESQVQRAFKRMDVSH</sequence>
<dbReference type="NCBIfam" id="TIGR00797">
    <property type="entry name" value="matE"/>
    <property type="match status" value="1"/>
</dbReference>
<dbReference type="GO" id="GO:0015297">
    <property type="term" value="F:antiporter activity"/>
    <property type="evidence" value="ECO:0007669"/>
    <property type="project" value="InterPro"/>
</dbReference>
<evidence type="ECO:0000256" key="1">
    <source>
        <dbReference type="ARBA" id="ARBA00004141"/>
    </source>
</evidence>
<dbReference type="InterPro" id="IPR036259">
    <property type="entry name" value="MFS_trans_sf"/>
</dbReference>
<feature type="transmembrane region" description="Helical" evidence="7">
    <location>
        <begin position="728"/>
        <end position="748"/>
    </location>
</feature>
<evidence type="ECO:0000259" key="8">
    <source>
        <dbReference type="PROSITE" id="PS50850"/>
    </source>
</evidence>
<evidence type="ECO:0000313" key="9">
    <source>
        <dbReference type="EMBL" id="OOQ89497.1"/>
    </source>
</evidence>
<keyword evidence="3 7" id="KW-0812">Transmembrane</keyword>
<feature type="transmembrane region" description="Helical" evidence="7">
    <location>
        <begin position="587"/>
        <end position="605"/>
    </location>
</feature>
<gene>
    <name evidence="9" type="ORF">PEBR_28163</name>
</gene>
<accession>A0A1S9RVH0</accession>
<feature type="transmembrane region" description="Helical" evidence="7">
    <location>
        <begin position="760"/>
        <end position="780"/>
    </location>
</feature>
<feature type="region of interest" description="Disordered" evidence="6">
    <location>
        <begin position="1"/>
        <end position="22"/>
    </location>
</feature>
<feature type="transmembrane region" description="Helical" evidence="7">
    <location>
        <begin position="875"/>
        <end position="895"/>
    </location>
</feature>
<dbReference type="CDD" id="cd13132">
    <property type="entry name" value="MATE_eukaryotic"/>
    <property type="match status" value="1"/>
</dbReference>
<feature type="transmembrane region" description="Helical" evidence="7">
    <location>
        <begin position="210"/>
        <end position="231"/>
    </location>
</feature>
<dbReference type="Pfam" id="PF07690">
    <property type="entry name" value="MFS_1"/>
    <property type="match status" value="1"/>
</dbReference>
<dbReference type="SUPFAM" id="SSF103473">
    <property type="entry name" value="MFS general substrate transporter"/>
    <property type="match status" value="1"/>
</dbReference>
<dbReference type="Proteomes" id="UP000190744">
    <property type="component" value="Unassembled WGS sequence"/>
</dbReference>
<feature type="transmembrane region" description="Helical" evidence="7">
    <location>
        <begin position="150"/>
        <end position="168"/>
    </location>
</feature>
<dbReference type="PROSITE" id="PS50850">
    <property type="entry name" value="MFS"/>
    <property type="match status" value="1"/>
</dbReference>
<evidence type="ECO:0000256" key="3">
    <source>
        <dbReference type="ARBA" id="ARBA00022692"/>
    </source>
</evidence>
<keyword evidence="5 7" id="KW-0472">Membrane</keyword>
<protein>
    <recommendedName>
        <fullName evidence="8">Major facilitator superfamily (MFS) profile domain-containing protein</fullName>
    </recommendedName>
</protein>
<dbReference type="Pfam" id="PF01554">
    <property type="entry name" value="MatE"/>
    <property type="match status" value="2"/>
</dbReference>
<feature type="compositionally biased region" description="Polar residues" evidence="6">
    <location>
        <begin position="10"/>
        <end position="22"/>
    </location>
</feature>
<evidence type="ECO:0000313" key="10">
    <source>
        <dbReference type="Proteomes" id="UP000190744"/>
    </source>
</evidence>
<name>A0A1S9RVH0_PENBI</name>
<keyword evidence="4 7" id="KW-1133">Transmembrane helix</keyword>
<evidence type="ECO:0000256" key="6">
    <source>
        <dbReference type="SAM" id="MobiDB-lite"/>
    </source>
</evidence>
<evidence type="ECO:0000256" key="4">
    <source>
        <dbReference type="ARBA" id="ARBA00022989"/>
    </source>
</evidence>
<feature type="transmembrane region" description="Helical" evidence="7">
    <location>
        <begin position="237"/>
        <end position="258"/>
    </location>
</feature>
<comment type="similarity">
    <text evidence="2">Belongs to the multi antimicrobial extrusion (MATE) (TC 2.A.66.1) family.</text>
</comment>
<evidence type="ECO:0000256" key="2">
    <source>
        <dbReference type="ARBA" id="ARBA00010199"/>
    </source>
</evidence>
<feature type="transmembrane region" description="Helical" evidence="7">
    <location>
        <begin position="979"/>
        <end position="1002"/>
    </location>
</feature>